<dbReference type="InterPro" id="IPR002347">
    <property type="entry name" value="SDR_fam"/>
</dbReference>
<comment type="similarity">
    <text evidence="1">Belongs to the short-chain dehydrogenases/reductases (SDR) family.</text>
</comment>
<dbReference type="FunFam" id="3.40.50.720:FF:000084">
    <property type="entry name" value="Short-chain dehydrogenase reductase"/>
    <property type="match status" value="1"/>
</dbReference>
<dbReference type="Pfam" id="PF13561">
    <property type="entry name" value="adh_short_C2"/>
    <property type="match status" value="1"/>
</dbReference>
<proteinExistence type="inferred from homology"/>
<keyword evidence="2" id="KW-0560">Oxidoreductase</keyword>
<dbReference type="PRINTS" id="PR00080">
    <property type="entry name" value="SDRFAMILY"/>
</dbReference>
<sequence>MIDPLLKNKVVLVTGANHGIGAAIAKALAKQGAKVFITYLRSSNIDKWRESAYIKNQSQSADRVVSEIRKSGREAEAMEADLTDFSVIKKLFDKTEKVFGPVEILINNAAYCNPDTFEPRNFVEKKTGATSDPITLKEYERHFAVNTTAPVFLMEEFVSRHVSRKANWGRIINISTDWADCFPTEISYGASKAATEAFSRAAAVELGKYGITVNIIGPGPIQTGWMSKKVEEANAQNNPLRRIGHPEDIADVAVFLASEQARWLTGQRFFVGGGNRII</sequence>
<dbReference type="Gene3D" id="3.40.50.720">
    <property type="entry name" value="NAD(P)-binding Rossmann-like Domain"/>
    <property type="match status" value="1"/>
</dbReference>
<dbReference type="GO" id="GO:0016491">
    <property type="term" value="F:oxidoreductase activity"/>
    <property type="evidence" value="ECO:0007669"/>
    <property type="project" value="UniProtKB-KW"/>
</dbReference>
<dbReference type="InterPro" id="IPR036291">
    <property type="entry name" value="NAD(P)-bd_dom_sf"/>
</dbReference>
<dbReference type="PANTHER" id="PTHR43639">
    <property type="entry name" value="OXIDOREDUCTASE, SHORT-CHAIN DEHYDROGENASE/REDUCTASE FAMILY (AFU_ORTHOLOGUE AFUA_5G02870)"/>
    <property type="match status" value="1"/>
</dbReference>
<organism evidence="3 4">
    <name type="scientific">Candidatus Woesebacteria bacterium RBG_16_42_24</name>
    <dbReference type="NCBI Taxonomy" id="1802485"/>
    <lineage>
        <taxon>Bacteria</taxon>
        <taxon>Candidatus Woeseibacteriota</taxon>
    </lineage>
</organism>
<reference evidence="3 4" key="1">
    <citation type="journal article" date="2016" name="Nat. Commun.">
        <title>Thousands of microbial genomes shed light on interconnected biogeochemical processes in an aquifer system.</title>
        <authorList>
            <person name="Anantharaman K."/>
            <person name="Brown C.T."/>
            <person name="Hug L.A."/>
            <person name="Sharon I."/>
            <person name="Castelle C.J."/>
            <person name="Probst A.J."/>
            <person name="Thomas B.C."/>
            <person name="Singh A."/>
            <person name="Wilkins M.J."/>
            <person name="Karaoz U."/>
            <person name="Brodie E.L."/>
            <person name="Williams K.H."/>
            <person name="Hubbard S.S."/>
            <person name="Banfield J.F."/>
        </authorList>
    </citation>
    <scope>NUCLEOTIDE SEQUENCE [LARGE SCALE GENOMIC DNA]</scope>
</reference>
<accession>A0A1F7XLZ4</accession>
<protein>
    <recommendedName>
        <fullName evidence="5">3-ketoacyl-ACP reductase</fullName>
    </recommendedName>
</protein>
<comment type="caution">
    <text evidence="3">The sequence shown here is derived from an EMBL/GenBank/DDBJ whole genome shotgun (WGS) entry which is preliminary data.</text>
</comment>
<evidence type="ECO:0000256" key="2">
    <source>
        <dbReference type="ARBA" id="ARBA00023002"/>
    </source>
</evidence>
<evidence type="ECO:0000256" key="1">
    <source>
        <dbReference type="ARBA" id="ARBA00006484"/>
    </source>
</evidence>
<dbReference type="STRING" id="1802485.A2V97_04565"/>
<dbReference type="Proteomes" id="UP000177382">
    <property type="component" value="Unassembled WGS sequence"/>
</dbReference>
<dbReference type="EMBL" id="MGFX01000001">
    <property type="protein sequence ID" value="OGM16010.1"/>
    <property type="molecule type" value="Genomic_DNA"/>
</dbReference>
<dbReference type="PRINTS" id="PR00081">
    <property type="entry name" value="GDHRDH"/>
</dbReference>
<evidence type="ECO:0000313" key="4">
    <source>
        <dbReference type="Proteomes" id="UP000177382"/>
    </source>
</evidence>
<dbReference type="InterPro" id="IPR020904">
    <property type="entry name" value="Sc_DH/Rdtase_CS"/>
</dbReference>
<evidence type="ECO:0000313" key="3">
    <source>
        <dbReference type="EMBL" id="OGM16010.1"/>
    </source>
</evidence>
<gene>
    <name evidence="3" type="ORF">A2V97_04565</name>
</gene>
<dbReference type="SUPFAM" id="SSF51735">
    <property type="entry name" value="NAD(P)-binding Rossmann-fold domains"/>
    <property type="match status" value="1"/>
</dbReference>
<dbReference type="PANTHER" id="PTHR43639:SF1">
    <property type="entry name" value="SHORT-CHAIN DEHYDROGENASE_REDUCTASE FAMILY PROTEIN"/>
    <property type="match status" value="1"/>
</dbReference>
<dbReference type="PROSITE" id="PS00061">
    <property type="entry name" value="ADH_SHORT"/>
    <property type="match status" value="1"/>
</dbReference>
<evidence type="ECO:0008006" key="5">
    <source>
        <dbReference type="Google" id="ProtNLM"/>
    </source>
</evidence>
<name>A0A1F7XLZ4_9BACT</name>
<dbReference type="AlphaFoldDB" id="A0A1F7XLZ4"/>